<accession>A0ABT8RYH4</accession>
<dbReference type="NCBIfam" id="TIGR01141">
    <property type="entry name" value="hisC"/>
    <property type="match status" value="1"/>
</dbReference>
<dbReference type="PANTHER" id="PTHR43643:SF3">
    <property type="entry name" value="HISTIDINOL-PHOSPHATE AMINOTRANSFERASE"/>
    <property type="match status" value="1"/>
</dbReference>
<dbReference type="Gene3D" id="3.90.1150.10">
    <property type="entry name" value="Aspartate Aminotransferase, domain 1"/>
    <property type="match status" value="1"/>
</dbReference>
<evidence type="ECO:0000256" key="7">
    <source>
        <dbReference type="ARBA" id="ARBA00022898"/>
    </source>
</evidence>
<evidence type="ECO:0000256" key="1">
    <source>
        <dbReference type="ARBA" id="ARBA00001933"/>
    </source>
</evidence>
<dbReference type="PANTHER" id="PTHR43643">
    <property type="entry name" value="HISTIDINOL-PHOSPHATE AMINOTRANSFERASE 2"/>
    <property type="match status" value="1"/>
</dbReference>
<feature type="domain" description="Aminotransferase class I/classII large" evidence="10">
    <location>
        <begin position="26"/>
        <end position="352"/>
    </location>
</feature>
<organism evidence="11 12">
    <name type="scientific">Variovorax ginsengisoli</name>
    <dbReference type="NCBI Taxonomy" id="363844"/>
    <lineage>
        <taxon>Bacteria</taxon>
        <taxon>Pseudomonadati</taxon>
        <taxon>Pseudomonadota</taxon>
        <taxon>Betaproteobacteria</taxon>
        <taxon>Burkholderiales</taxon>
        <taxon>Comamonadaceae</taxon>
        <taxon>Variovorax</taxon>
    </lineage>
</organism>
<dbReference type="SUPFAM" id="SSF53383">
    <property type="entry name" value="PLP-dependent transferases"/>
    <property type="match status" value="1"/>
</dbReference>
<dbReference type="PROSITE" id="PS00599">
    <property type="entry name" value="AA_TRANSFER_CLASS_2"/>
    <property type="match status" value="1"/>
</dbReference>
<evidence type="ECO:0000313" key="11">
    <source>
        <dbReference type="EMBL" id="MDO1531721.1"/>
    </source>
</evidence>
<proteinExistence type="inferred from homology"/>
<keyword evidence="7 9" id="KW-0663">Pyridoxal phosphate</keyword>
<dbReference type="Gene3D" id="3.40.640.10">
    <property type="entry name" value="Type I PLP-dependent aspartate aminotransferase-like (Major domain)"/>
    <property type="match status" value="1"/>
</dbReference>
<comment type="cofactor">
    <cofactor evidence="1 9">
        <name>pyridoxal 5'-phosphate</name>
        <dbReference type="ChEBI" id="CHEBI:597326"/>
    </cofactor>
</comment>
<dbReference type="InterPro" id="IPR015421">
    <property type="entry name" value="PyrdxlP-dep_Trfase_major"/>
</dbReference>
<dbReference type="Proteomes" id="UP001169027">
    <property type="component" value="Unassembled WGS sequence"/>
</dbReference>
<dbReference type="HAMAP" id="MF_01023">
    <property type="entry name" value="HisC_aminotrans_2"/>
    <property type="match status" value="1"/>
</dbReference>
<evidence type="ECO:0000256" key="9">
    <source>
        <dbReference type="HAMAP-Rule" id="MF_01023"/>
    </source>
</evidence>
<feature type="modified residue" description="N6-(pyridoxal phosphate)lysine" evidence="9">
    <location>
        <position position="215"/>
    </location>
</feature>
<keyword evidence="5 9" id="KW-0032">Aminotransferase</keyword>
<comment type="similarity">
    <text evidence="3 9">Belongs to the class-II pyridoxal-phosphate-dependent aminotransferase family. Histidinol-phosphate aminotransferase subfamily.</text>
</comment>
<reference evidence="11" key="1">
    <citation type="submission" date="2023-06" db="EMBL/GenBank/DDBJ databases">
        <authorList>
            <person name="Jiang Y."/>
            <person name="Liu Q."/>
        </authorList>
    </citation>
    <scope>NUCLEOTIDE SEQUENCE</scope>
    <source>
        <strain evidence="11">CGMCC 1.12090</strain>
    </source>
</reference>
<keyword evidence="9" id="KW-0368">Histidine biosynthesis</keyword>
<sequence>MTPTFWSPRIAALEPYVPGEQPRIANLVKLNTNENPYPPSPRTIDAIQRAAEEGLERYPDPESTVLREAIAARHGLDIRQVFVGNGSDEVLAHAFFAFFQQDAPLLLPDITYSFYRVYAQLYGIDCALQPVDEALRIDADALAARAKAGCGGIVVANPNAPTGRGLPLAQIETLLSACPERVVLVDEAYVDFGGQSALPLIARHPNLLVVQTLSKSRSLAGLRVGFACGQAPLIDGLQRVKNSFNSYPIDRLASAGAVAALEDEAWFAKTRDAVVDTREGLALELEDLGFEVLPSQANFLFVRHPAHDAAALAAALRARAVLVRHFAQPRIAQYLRISVGTREQCSALVGALGEILSDPATSQ</sequence>
<dbReference type="InterPro" id="IPR015422">
    <property type="entry name" value="PyrdxlP-dep_Trfase_small"/>
</dbReference>
<keyword evidence="9" id="KW-0028">Amino-acid biosynthesis</keyword>
<dbReference type="InterPro" id="IPR004839">
    <property type="entry name" value="Aminotransferase_I/II_large"/>
</dbReference>
<dbReference type="InterPro" id="IPR015424">
    <property type="entry name" value="PyrdxlP-dep_Trfase"/>
</dbReference>
<evidence type="ECO:0000313" key="12">
    <source>
        <dbReference type="Proteomes" id="UP001169027"/>
    </source>
</evidence>
<name>A0ABT8RYH4_9BURK</name>
<dbReference type="CDD" id="cd00609">
    <property type="entry name" value="AAT_like"/>
    <property type="match status" value="1"/>
</dbReference>
<protein>
    <recommendedName>
        <fullName evidence="9">Histidinol-phosphate aminotransferase</fullName>
        <ecNumber evidence="9">2.6.1.9</ecNumber>
    </recommendedName>
    <alternativeName>
        <fullName evidence="9">Imidazole acetol-phosphate transaminase</fullName>
    </alternativeName>
</protein>
<keyword evidence="12" id="KW-1185">Reference proteome</keyword>
<dbReference type="InterPro" id="IPR005861">
    <property type="entry name" value="HisP_aminotrans"/>
</dbReference>
<dbReference type="InterPro" id="IPR050106">
    <property type="entry name" value="HistidinolP_aminotransfase"/>
</dbReference>
<dbReference type="Pfam" id="PF00155">
    <property type="entry name" value="Aminotran_1_2"/>
    <property type="match status" value="1"/>
</dbReference>
<dbReference type="EC" id="2.6.1.9" evidence="9"/>
<evidence type="ECO:0000259" key="10">
    <source>
        <dbReference type="Pfam" id="PF00155"/>
    </source>
</evidence>
<comment type="subunit">
    <text evidence="4 9">Homodimer.</text>
</comment>
<evidence type="ECO:0000256" key="3">
    <source>
        <dbReference type="ARBA" id="ARBA00007970"/>
    </source>
</evidence>
<dbReference type="InterPro" id="IPR001917">
    <property type="entry name" value="Aminotrans_II_pyridoxalP_BS"/>
</dbReference>
<gene>
    <name evidence="9 11" type="primary">hisC</name>
    <name evidence="11" type="ORF">Q2T77_05415</name>
</gene>
<comment type="pathway">
    <text evidence="2 9">Amino-acid biosynthesis; L-histidine biosynthesis; L-histidine from 5-phospho-alpha-D-ribose 1-diphosphate: step 7/9.</text>
</comment>
<keyword evidence="6 9" id="KW-0808">Transferase</keyword>
<evidence type="ECO:0000256" key="2">
    <source>
        <dbReference type="ARBA" id="ARBA00005011"/>
    </source>
</evidence>
<evidence type="ECO:0000256" key="8">
    <source>
        <dbReference type="ARBA" id="ARBA00047481"/>
    </source>
</evidence>
<dbReference type="EMBL" id="JAUKVY010000003">
    <property type="protein sequence ID" value="MDO1531721.1"/>
    <property type="molecule type" value="Genomic_DNA"/>
</dbReference>
<comment type="catalytic activity">
    <reaction evidence="8 9">
        <text>L-histidinol phosphate + 2-oxoglutarate = 3-(imidazol-4-yl)-2-oxopropyl phosphate + L-glutamate</text>
        <dbReference type="Rhea" id="RHEA:23744"/>
        <dbReference type="ChEBI" id="CHEBI:16810"/>
        <dbReference type="ChEBI" id="CHEBI:29985"/>
        <dbReference type="ChEBI" id="CHEBI:57766"/>
        <dbReference type="ChEBI" id="CHEBI:57980"/>
        <dbReference type="EC" id="2.6.1.9"/>
    </reaction>
</comment>
<evidence type="ECO:0000256" key="5">
    <source>
        <dbReference type="ARBA" id="ARBA00022576"/>
    </source>
</evidence>
<dbReference type="RefSeq" id="WP_301805138.1">
    <property type="nucleotide sequence ID" value="NZ_JAUJZH010000003.1"/>
</dbReference>
<dbReference type="GO" id="GO:0004400">
    <property type="term" value="F:histidinol-phosphate transaminase activity"/>
    <property type="evidence" value="ECO:0007669"/>
    <property type="project" value="UniProtKB-EC"/>
</dbReference>
<evidence type="ECO:0000256" key="4">
    <source>
        <dbReference type="ARBA" id="ARBA00011738"/>
    </source>
</evidence>
<comment type="caution">
    <text evidence="11">The sequence shown here is derived from an EMBL/GenBank/DDBJ whole genome shotgun (WGS) entry which is preliminary data.</text>
</comment>
<evidence type="ECO:0000256" key="6">
    <source>
        <dbReference type="ARBA" id="ARBA00022679"/>
    </source>
</evidence>